<keyword evidence="3" id="KW-1185">Reference proteome</keyword>
<keyword evidence="1" id="KW-0732">Signal</keyword>
<sequence>MKFSAILLLAVLDIALSAPLAVKERTVGAISDEWKREEGVVSFQGEYNDEKKREEGVPSTSQAARVYSTWAQLWISSGIVKVK</sequence>
<protein>
    <submittedName>
        <fullName evidence="2">Uncharacterized protein</fullName>
    </submittedName>
</protein>
<dbReference type="Proteomes" id="UP000258309">
    <property type="component" value="Unassembled WGS sequence"/>
</dbReference>
<feature type="chain" id="PRO_5017768597" evidence="1">
    <location>
        <begin position="18"/>
        <end position="83"/>
    </location>
</feature>
<feature type="non-terminal residue" evidence="2">
    <location>
        <position position="83"/>
    </location>
</feature>
<dbReference type="AlphaFoldDB" id="A0A3E2HEJ1"/>
<feature type="signal peptide" evidence="1">
    <location>
        <begin position="1"/>
        <end position="17"/>
    </location>
</feature>
<evidence type="ECO:0000313" key="3">
    <source>
        <dbReference type="Proteomes" id="UP000258309"/>
    </source>
</evidence>
<gene>
    <name evidence="2" type="ORF">B7463_g4769</name>
</gene>
<feature type="non-terminal residue" evidence="2">
    <location>
        <position position="1"/>
    </location>
</feature>
<dbReference type="EMBL" id="NCSJ02000073">
    <property type="protein sequence ID" value="RFU31573.1"/>
    <property type="molecule type" value="Genomic_DNA"/>
</dbReference>
<evidence type="ECO:0000313" key="2">
    <source>
        <dbReference type="EMBL" id="RFU31573.1"/>
    </source>
</evidence>
<accession>A0A3E2HEJ1</accession>
<comment type="caution">
    <text evidence="2">The sequence shown here is derived from an EMBL/GenBank/DDBJ whole genome shotgun (WGS) entry which is preliminary data.</text>
</comment>
<reference evidence="2 3" key="1">
    <citation type="submission" date="2018-05" db="EMBL/GenBank/DDBJ databases">
        <title>Draft genome sequence of Scytalidium lignicola DSM 105466, a ubiquitous saprotrophic fungus.</title>
        <authorList>
            <person name="Buettner E."/>
            <person name="Gebauer A.M."/>
            <person name="Hofrichter M."/>
            <person name="Liers C."/>
            <person name="Kellner H."/>
        </authorList>
    </citation>
    <scope>NUCLEOTIDE SEQUENCE [LARGE SCALE GENOMIC DNA]</scope>
    <source>
        <strain evidence="2 3">DSM 105466</strain>
    </source>
</reference>
<organism evidence="2 3">
    <name type="scientific">Scytalidium lignicola</name>
    <name type="common">Hyphomycete</name>
    <dbReference type="NCBI Taxonomy" id="5539"/>
    <lineage>
        <taxon>Eukaryota</taxon>
        <taxon>Fungi</taxon>
        <taxon>Dikarya</taxon>
        <taxon>Ascomycota</taxon>
        <taxon>Pezizomycotina</taxon>
        <taxon>Leotiomycetes</taxon>
        <taxon>Leotiomycetes incertae sedis</taxon>
        <taxon>Scytalidium</taxon>
    </lineage>
</organism>
<evidence type="ECO:0000256" key="1">
    <source>
        <dbReference type="SAM" id="SignalP"/>
    </source>
</evidence>
<proteinExistence type="predicted"/>
<name>A0A3E2HEJ1_SCYLI</name>